<dbReference type="Pfam" id="PF02367">
    <property type="entry name" value="TsaE"/>
    <property type="match status" value="1"/>
</dbReference>
<evidence type="ECO:0000256" key="4">
    <source>
        <dbReference type="ARBA" id="ARBA00022490"/>
    </source>
</evidence>
<reference evidence="11 12" key="1">
    <citation type="submission" date="2010-10" db="EMBL/GenBank/DDBJ databases">
        <authorList>
            <person name="Durkin A.S."/>
            <person name="Madupu R."/>
            <person name="Torralba M."/>
            <person name="Gillis M."/>
            <person name="Methe B."/>
            <person name="Sutton G."/>
            <person name="Nelson K.E."/>
        </authorList>
    </citation>
    <scope>NUCLEOTIDE SEQUENCE [LARGE SCALE GENOMIC DNA]</scope>
    <source>
        <strain evidence="11 12">ACS-139-V-Col8</strain>
    </source>
</reference>
<keyword evidence="4" id="KW-0963">Cytoplasm</keyword>
<organism evidence="11 12">
    <name type="scientific">Eremococcus coleocola ACS-139-V-Col8</name>
    <dbReference type="NCBI Taxonomy" id="908337"/>
    <lineage>
        <taxon>Bacteria</taxon>
        <taxon>Bacillati</taxon>
        <taxon>Bacillota</taxon>
        <taxon>Bacilli</taxon>
        <taxon>Lactobacillales</taxon>
        <taxon>Aerococcaceae</taxon>
        <taxon>Eremococcus</taxon>
    </lineage>
</organism>
<dbReference type="EMBL" id="AENN01000013">
    <property type="protein sequence ID" value="EFR31415.1"/>
    <property type="molecule type" value="Genomic_DNA"/>
</dbReference>
<evidence type="ECO:0000256" key="7">
    <source>
        <dbReference type="ARBA" id="ARBA00022741"/>
    </source>
</evidence>
<evidence type="ECO:0000313" key="12">
    <source>
        <dbReference type="Proteomes" id="UP000005990"/>
    </source>
</evidence>
<dbReference type="InterPro" id="IPR003442">
    <property type="entry name" value="T6A_TsaE"/>
</dbReference>
<dbReference type="GO" id="GO:0005737">
    <property type="term" value="C:cytoplasm"/>
    <property type="evidence" value="ECO:0007669"/>
    <property type="project" value="UniProtKB-SubCell"/>
</dbReference>
<evidence type="ECO:0000256" key="8">
    <source>
        <dbReference type="ARBA" id="ARBA00022840"/>
    </source>
</evidence>
<evidence type="ECO:0000313" key="11">
    <source>
        <dbReference type="EMBL" id="EFR31415.1"/>
    </source>
</evidence>
<keyword evidence="7" id="KW-0547">Nucleotide-binding</keyword>
<sequence>MQIITQSSQETQALAAALAPYLQAGMVLRLEGNLGAGKTTFTQGLGRALGIQRAIKSPTYTIVKEYSLDQMTLVHIDAYRLEAGGQEDMDWDYYLAADKVVLIEWAQFMEPALPNDYLWIDFSGQGDQDRLIQIHSQQEAGIYTDLLNKWLKNFFRRT</sequence>
<comment type="caution">
    <text evidence="11">The sequence shown here is derived from an EMBL/GenBank/DDBJ whole genome shotgun (WGS) entry which is preliminary data.</text>
</comment>
<dbReference type="GO" id="GO:0005524">
    <property type="term" value="F:ATP binding"/>
    <property type="evidence" value="ECO:0007669"/>
    <property type="project" value="UniProtKB-KW"/>
</dbReference>
<comment type="similarity">
    <text evidence="2">Belongs to the TsaE family.</text>
</comment>
<evidence type="ECO:0000256" key="9">
    <source>
        <dbReference type="ARBA" id="ARBA00022842"/>
    </source>
</evidence>
<evidence type="ECO:0000256" key="6">
    <source>
        <dbReference type="ARBA" id="ARBA00022723"/>
    </source>
</evidence>
<dbReference type="Gene3D" id="3.40.50.300">
    <property type="entry name" value="P-loop containing nucleotide triphosphate hydrolases"/>
    <property type="match status" value="1"/>
</dbReference>
<dbReference type="SUPFAM" id="SSF52540">
    <property type="entry name" value="P-loop containing nucleoside triphosphate hydrolases"/>
    <property type="match status" value="1"/>
</dbReference>
<dbReference type="PANTHER" id="PTHR33540">
    <property type="entry name" value="TRNA THREONYLCARBAMOYLADENOSINE BIOSYNTHESIS PROTEIN TSAE"/>
    <property type="match status" value="1"/>
</dbReference>
<evidence type="ECO:0000256" key="10">
    <source>
        <dbReference type="ARBA" id="ARBA00032441"/>
    </source>
</evidence>
<dbReference type="PANTHER" id="PTHR33540:SF2">
    <property type="entry name" value="TRNA THREONYLCARBAMOYLADENOSINE BIOSYNTHESIS PROTEIN TSAE"/>
    <property type="match status" value="1"/>
</dbReference>
<keyword evidence="5" id="KW-0819">tRNA processing</keyword>
<keyword evidence="6" id="KW-0479">Metal-binding</keyword>
<accession>E4KNQ0</accession>
<dbReference type="NCBIfam" id="TIGR00150">
    <property type="entry name" value="T6A_YjeE"/>
    <property type="match status" value="1"/>
</dbReference>
<keyword evidence="8" id="KW-0067">ATP-binding</keyword>
<dbReference type="Proteomes" id="UP000005990">
    <property type="component" value="Unassembled WGS sequence"/>
</dbReference>
<dbReference type="GO" id="GO:0002949">
    <property type="term" value="P:tRNA threonylcarbamoyladenosine modification"/>
    <property type="evidence" value="ECO:0007669"/>
    <property type="project" value="InterPro"/>
</dbReference>
<evidence type="ECO:0000256" key="2">
    <source>
        <dbReference type="ARBA" id="ARBA00007599"/>
    </source>
</evidence>
<evidence type="ECO:0000256" key="5">
    <source>
        <dbReference type="ARBA" id="ARBA00022694"/>
    </source>
</evidence>
<keyword evidence="11" id="KW-0378">Hydrolase</keyword>
<dbReference type="RefSeq" id="WP_006418114.1">
    <property type="nucleotide sequence ID" value="NZ_AENN01000013.1"/>
</dbReference>
<keyword evidence="9" id="KW-0460">Magnesium</keyword>
<protein>
    <recommendedName>
        <fullName evidence="3">tRNA threonylcarbamoyladenosine biosynthesis protein TsaE</fullName>
    </recommendedName>
    <alternativeName>
        <fullName evidence="10">t(6)A37 threonylcarbamoyladenosine biosynthesis protein TsaE</fullName>
    </alternativeName>
</protein>
<dbReference type="GO" id="GO:0016787">
    <property type="term" value="F:hydrolase activity"/>
    <property type="evidence" value="ECO:0007669"/>
    <property type="project" value="UniProtKB-KW"/>
</dbReference>
<gene>
    <name evidence="11" type="ORF">HMPREF9257_1094</name>
</gene>
<dbReference type="STRING" id="908337.HMPREF9257_1094"/>
<dbReference type="OrthoDB" id="9815896at2"/>
<dbReference type="AlphaFoldDB" id="E4KNQ0"/>
<proteinExistence type="inferred from homology"/>
<keyword evidence="12" id="KW-1185">Reference proteome</keyword>
<evidence type="ECO:0000256" key="3">
    <source>
        <dbReference type="ARBA" id="ARBA00019010"/>
    </source>
</evidence>
<dbReference type="eggNOG" id="COG0802">
    <property type="taxonomic scope" value="Bacteria"/>
</dbReference>
<dbReference type="InterPro" id="IPR027417">
    <property type="entry name" value="P-loop_NTPase"/>
</dbReference>
<comment type="subcellular location">
    <subcellularLocation>
        <location evidence="1">Cytoplasm</location>
    </subcellularLocation>
</comment>
<name>E4KNQ0_9LACT</name>
<dbReference type="GO" id="GO:0046872">
    <property type="term" value="F:metal ion binding"/>
    <property type="evidence" value="ECO:0007669"/>
    <property type="project" value="UniProtKB-KW"/>
</dbReference>
<evidence type="ECO:0000256" key="1">
    <source>
        <dbReference type="ARBA" id="ARBA00004496"/>
    </source>
</evidence>